<organism evidence="2 3">
    <name type="scientific">Candidatus Thiodictyon syntrophicum</name>
    <dbReference type="NCBI Taxonomy" id="1166950"/>
    <lineage>
        <taxon>Bacteria</taxon>
        <taxon>Pseudomonadati</taxon>
        <taxon>Pseudomonadota</taxon>
        <taxon>Gammaproteobacteria</taxon>
        <taxon>Chromatiales</taxon>
        <taxon>Chromatiaceae</taxon>
        <taxon>Thiodictyon</taxon>
    </lineage>
</organism>
<dbReference type="EMBL" id="CP020370">
    <property type="protein sequence ID" value="AUB82601.1"/>
    <property type="molecule type" value="Genomic_DNA"/>
</dbReference>
<dbReference type="SUPFAM" id="SSF143100">
    <property type="entry name" value="TTHA1013/TTHA0281-like"/>
    <property type="match status" value="1"/>
</dbReference>
<dbReference type="Gene3D" id="3.30.160.250">
    <property type="match status" value="1"/>
</dbReference>
<keyword evidence="3" id="KW-1185">Reference proteome</keyword>
<feature type="compositionally biased region" description="Basic and acidic residues" evidence="1">
    <location>
        <begin position="57"/>
        <end position="71"/>
    </location>
</feature>
<evidence type="ECO:0000313" key="2">
    <source>
        <dbReference type="EMBL" id="AUB82601.1"/>
    </source>
</evidence>
<accession>A0A2K8UC35</accession>
<protein>
    <submittedName>
        <fullName evidence="2">HicB family protein</fullName>
    </submittedName>
</protein>
<evidence type="ECO:0000256" key="1">
    <source>
        <dbReference type="SAM" id="MobiDB-lite"/>
    </source>
</evidence>
<evidence type="ECO:0000313" key="3">
    <source>
        <dbReference type="Proteomes" id="UP000232638"/>
    </source>
</evidence>
<proteinExistence type="predicted"/>
<dbReference type="RefSeq" id="WP_100920322.1">
    <property type="nucleotide sequence ID" value="NZ_CP020370.1"/>
</dbReference>
<dbReference type="OrthoDB" id="5772641at2"/>
<name>A0A2K8UC35_9GAMM</name>
<gene>
    <name evidence="2" type="ORF">THSYN_17720</name>
</gene>
<dbReference type="KEGG" id="tsy:THSYN_17720"/>
<dbReference type="Proteomes" id="UP000232638">
    <property type="component" value="Chromosome"/>
</dbReference>
<dbReference type="AlphaFoldDB" id="A0A2K8UC35"/>
<sequence>MQQQFTLEYWIDVDWYVGKLQEVPGVFSQGETLDELEDNIRDAYALVMEEQLSNSRPESKTKEIQRERGLA</sequence>
<dbReference type="InterPro" id="IPR035069">
    <property type="entry name" value="TTHA1013/TTHA0281-like"/>
</dbReference>
<reference evidence="2 3" key="1">
    <citation type="submission" date="2017-03" db="EMBL/GenBank/DDBJ databases">
        <title>Complete genome sequence of Candidatus 'Thiodictyon syntrophicum' sp. nov. strain Cad16T, a photolithoautotroph purple sulfur bacterium isolated from an alpine meromictic lake.</title>
        <authorList>
            <person name="Luedin S.M."/>
            <person name="Pothier J.F."/>
            <person name="Danza F."/>
            <person name="Storelli N."/>
            <person name="Wittwer M."/>
            <person name="Tonolla M."/>
        </authorList>
    </citation>
    <scope>NUCLEOTIDE SEQUENCE [LARGE SCALE GENOMIC DNA]</scope>
    <source>
        <strain evidence="2 3">Cad16T</strain>
    </source>
</reference>
<feature type="region of interest" description="Disordered" evidence="1">
    <location>
        <begin position="51"/>
        <end position="71"/>
    </location>
</feature>